<dbReference type="GO" id="GO:0004851">
    <property type="term" value="F:uroporphyrin-III C-methyltransferase activity"/>
    <property type="evidence" value="ECO:0007669"/>
    <property type="project" value="UniProtKB-EC"/>
</dbReference>
<dbReference type="GO" id="GO:0032259">
    <property type="term" value="P:methylation"/>
    <property type="evidence" value="ECO:0007669"/>
    <property type="project" value="UniProtKB-KW"/>
</dbReference>
<dbReference type="PANTHER" id="PTHR45790:SF3">
    <property type="entry name" value="S-ADENOSYL-L-METHIONINE-DEPENDENT UROPORPHYRINOGEN III METHYLTRANSFERASE, CHLOROPLASTIC"/>
    <property type="match status" value="1"/>
</dbReference>
<keyword evidence="10" id="KW-1185">Reference proteome</keyword>
<dbReference type="EC" id="2.1.1.107" evidence="2"/>
<dbReference type="InterPro" id="IPR050161">
    <property type="entry name" value="Siro_Cobalamin_biosynth"/>
</dbReference>
<name>A0A1Y6CNC1_9BACT</name>
<dbReference type="AlphaFoldDB" id="A0A1Y6CNC1"/>
<dbReference type="PANTHER" id="PTHR45790">
    <property type="entry name" value="SIROHEME SYNTHASE-RELATED"/>
    <property type="match status" value="1"/>
</dbReference>
<evidence type="ECO:0000256" key="3">
    <source>
        <dbReference type="ARBA" id="ARBA00022603"/>
    </source>
</evidence>
<evidence type="ECO:0000256" key="6">
    <source>
        <dbReference type="ARBA" id="ARBA00023244"/>
    </source>
</evidence>
<dbReference type="Gene3D" id="3.40.1010.10">
    <property type="entry name" value="Cobalt-precorrin-4 Transmethylase, Domain 1"/>
    <property type="match status" value="1"/>
</dbReference>
<dbReference type="InterPro" id="IPR014777">
    <property type="entry name" value="4pyrrole_Mease_sub1"/>
</dbReference>
<proteinExistence type="inferred from homology"/>
<dbReference type="UniPathway" id="UPA00262">
    <property type="reaction ID" value="UER00211"/>
</dbReference>
<evidence type="ECO:0000256" key="2">
    <source>
        <dbReference type="ARBA" id="ARBA00012162"/>
    </source>
</evidence>
<dbReference type="Pfam" id="PF00590">
    <property type="entry name" value="TP_methylase"/>
    <property type="match status" value="1"/>
</dbReference>
<dbReference type="RefSeq" id="WP_159455701.1">
    <property type="nucleotide sequence ID" value="NZ_FWZT01000032.1"/>
</dbReference>
<evidence type="ECO:0000313" key="10">
    <source>
        <dbReference type="Proteomes" id="UP000192907"/>
    </source>
</evidence>
<keyword evidence="3 9" id="KW-0489">Methyltransferase</keyword>
<dbReference type="EMBL" id="FWZT01000032">
    <property type="protein sequence ID" value="SMF78125.1"/>
    <property type="molecule type" value="Genomic_DNA"/>
</dbReference>
<keyword evidence="5" id="KW-0949">S-adenosyl-L-methionine</keyword>
<keyword evidence="6" id="KW-0627">Porphyrin biosynthesis</keyword>
<evidence type="ECO:0000256" key="5">
    <source>
        <dbReference type="ARBA" id="ARBA00022691"/>
    </source>
</evidence>
<protein>
    <recommendedName>
        <fullName evidence="2">uroporphyrinogen-III C-methyltransferase</fullName>
        <ecNumber evidence="2">2.1.1.107</ecNumber>
    </recommendedName>
</protein>
<dbReference type="InterPro" id="IPR035996">
    <property type="entry name" value="4pyrrol_Methylase_sf"/>
</dbReference>
<gene>
    <name evidence="9" type="ORF">SAMN06296036_13227</name>
</gene>
<dbReference type="InterPro" id="IPR003043">
    <property type="entry name" value="Uropor_MeTrfase_CS"/>
</dbReference>
<dbReference type="CDD" id="cd11642">
    <property type="entry name" value="SUMT"/>
    <property type="match status" value="1"/>
</dbReference>
<dbReference type="PROSITE" id="PS00839">
    <property type="entry name" value="SUMT_1"/>
    <property type="match status" value="1"/>
</dbReference>
<dbReference type="InterPro" id="IPR006366">
    <property type="entry name" value="CobA/CysG_C"/>
</dbReference>
<evidence type="ECO:0000313" key="9">
    <source>
        <dbReference type="EMBL" id="SMF78125.1"/>
    </source>
</evidence>
<evidence type="ECO:0000259" key="8">
    <source>
        <dbReference type="Pfam" id="PF00590"/>
    </source>
</evidence>
<comment type="similarity">
    <text evidence="1">Belongs to the precorrin methyltransferase family.</text>
</comment>
<dbReference type="GO" id="GO:0019354">
    <property type="term" value="P:siroheme biosynthetic process"/>
    <property type="evidence" value="ECO:0007669"/>
    <property type="project" value="UniProtKB-UniPathway"/>
</dbReference>
<dbReference type="FunFam" id="3.40.1010.10:FF:000001">
    <property type="entry name" value="Siroheme synthase"/>
    <property type="match status" value="1"/>
</dbReference>
<organism evidence="9 10">
    <name type="scientific">Pseudobacteriovorax antillogorgiicola</name>
    <dbReference type="NCBI Taxonomy" id="1513793"/>
    <lineage>
        <taxon>Bacteria</taxon>
        <taxon>Pseudomonadati</taxon>
        <taxon>Bdellovibrionota</taxon>
        <taxon>Oligoflexia</taxon>
        <taxon>Oligoflexales</taxon>
        <taxon>Pseudobacteriovoracaceae</taxon>
        <taxon>Pseudobacteriovorax</taxon>
    </lineage>
</organism>
<reference evidence="10" key="1">
    <citation type="submission" date="2017-04" db="EMBL/GenBank/DDBJ databases">
        <authorList>
            <person name="Varghese N."/>
            <person name="Submissions S."/>
        </authorList>
    </citation>
    <scope>NUCLEOTIDE SEQUENCE [LARGE SCALE GENOMIC DNA]</scope>
    <source>
        <strain evidence="10">RKEM611</strain>
    </source>
</reference>
<dbReference type="SUPFAM" id="SSF53790">
    <property type="entry name" value="Tetrapyrrole methylase"/>
    <property type="match status" value="1"/>
</dbReference>
<comment type="pathway">
    <text evidence="7">Porphyrin-containing compound metabolism; siroheme biosynthesis; precorrin-2 from uroporphyrinogen III: step 1/1.</text>
</comment>
<dbReference type="NCBIfam" id="TIGR01469">
    <property type="entry name" value="cobA_cysG_Cterm"/>
    <property type="match status" value="1"/>
</dbReference>
<dbReference type="InterPro" id="IPR000878">
    <property type="entry name" value="4pyrrol_Mease"/>
</dbReference>
<dbReference type="Proteomes" id="UP000192907">
    <property type="component" value="Unassembled WGS sequence"/>
</dbReference>
<feature type="domain" description="Tetrapyrrole methylase" evidence="8">
    <location>
        <begin position="5"/>
        <end position="198"/>
    </location>
</feature>
<dbReference type="InterPro" id="IPR014776">
    <property type="entry name" value="4pyrrole_Mease_sub2"/>
</dbReference>
<evidence type="ECO:0000256" key="1">
    <source>
        <dbReference type="ARBA" id="ARBA00005879"/>
    </source>
</evidence>
<dbReference type="NCBIfam" id="NF004790">
    <property type="entry name" value="PRK06136.1"/>
    <property type="match status" value="1"/>
</dbReference>
<sequence>MTYGKVSLVGAGPGHPDLLTMRAYRTLQQADVVFYDALLSEDFLSVIPTGIPRFHVGKRCSHHTVPQREIEDLLVRWAKKGQHVVRLKGGDPFIFGRGGEELTACLKAQIPCEIVPGLSSLNGVASSIALPLTHREMVRKVMVIEGHTLGQDSKDWQQLAQFEGTLVIFMGSRKTSLIAEKLIEHGLSRTTPMAMVESDSKMQPHAQVRTLEDVISYGMPKAIDGPGIIYIGPTVDLFLQWQASQQVEGAITLTPFISPDQRMKA</sequence>
<accession>A0A1Y6CNC1</accession>
<dbReference type="STRING" id="1513793.SAMN06296036_13227"/>
<dbReference type="Gene3D" id="3.30.950.10">
    <property type="entry name" value="Methyltransferase, Cobalt-precorrin-4 Transmethylase, Domain 2"/>
    <property type="match status" value="1"/>
</dbReference>
<evidence type="ECO:0000256" key="4">
    <source>
        <dbReference type="ARBA" id="ARBA00022679"/>
    </source>
</evidence>
<keyword evidence="4 9" id="KW-0808">Transferase</keyword>
<evidence type="ECO:0000256" key="7">
    <source>
        <dbReference type="ARBA" id="ARBA00025705"/>
    </source>
</evidence>